<keyword evidence="4" id="KW-0175">Coiled coil</keyword>
<dbReference type="InterPro" id="IPR036191">
    <property type="entry name" value="RRF_sf"/>
</dbReference>
<dbReference type="GO" id="GO:0005737">
    <property type="term" value="C:cytoplasm"/>
    <property type="evidence" value="ECO:0007669"/>
    <property type="project" value="UniProtKB-SubCell"/>
</dbReference>
<dbReference type="RefSeq" id="WP_027332727.1">
    <property type="nucleotide sequence ID" value="NZ_LVLH01000055.1"/>
</dbReference>
<proteinExistence type="inferred from homology"/>
<dbReference type="HAMAP" id="MF_00040">
    <property type="entry name" value="RRF"/>
    <property type="match status" value="1"/>
</dbReference>
<evidence type="ECO:0000313" key="7">
    <source>
        <dbReference type="Proteomes" id="UP000076983"/>
    </source>
</evidence>
<dbReference type="Gene3D" id="3.30.1360.40">
    <property type="match status" value="1"/>
</dbReference>
<comment type="subcellular location">
    <subcellularLocation>
        <location evidence="3">Cytoplasm</location>
    </subcellularLocation>
</comment>
<dbReference type="AlphaFoldDB" id="A0A168R671"/>
<evidence type="ECO:0000256" key="1">
    <source>
        <dbReference type="ARBA" id="ARBA00005912"/>
    </source>
</evidence>
<evidence type="ECO:0000256" key="3">
    <source>
        <dbReference type="HAMAP-Rule" id="MF_00040"/>
    </source>
</evidence>
<name>A0A168R671_9BACT</name>
<dbReference type="Gene3D" id="1.10.132.20">
    <property type="entry name" value="Ribosome-recycling factor"/>
    <property type="match status" value="1"/>
</dbReference>
<dbReference type="GO" id="GO:0006415">
    <property type="term" value="P:translational termination"/>
    <property type="evidence" value="ECO:0007669"/>
    <property type="project" value="UniProtKB-UniRule"/>
</dbReference>
<evidence type="ECO:0000256" key="4">
    <source>
        <dbReference type="SAM" id="Coils"/>
    </source>
</evidence>
<dbReference type="InterPro" id="IPR002661">
    <property type="entry name" value="Ribosome_recyc_fac"/>
</dbReference>
<dbReference type="PANTHER" id="PTHR20982:SF3">
    <property type="entry name" value="MITOCHONDRIAL RIBOSOME RECYCLING FACTOR PSEUDO 1"/>
    <property type="match status" value="1"/>
</dbReference>
<evidence type="ECO:0000259" key="5">
    <source>
        <dbReference type="Pfam" id="PF01765"/>
    </source>
</evidence>
<feature type="coiled-coil region" evidence="4">
    <location>
        <begin position="129"/>
        <end position="175"/>
    </location>
</feature>
<comment type="caution">
    <text evidence="6">The sequence shown here is derived from an EMBL/GenBank/DDBJ whole genome shotgun (WGS) entry which is preliminary data.</text>
</comment>
<dbReference type="STRING" id="29557.MGALLINA_06390"/>
<dbReference type="Proteomes" id="UP000076983">
    <property type="component" value="Unassembled WGS sequence"/>
</dbReference>
<evidence type="ECO:0000256" key="2">
    <source>
        <dbReference type="ARBA" id="ARBA00022917"/>
    </source>
</evidence>
<feature type="domain" description="Ribosome recycling factor" evidence="5">
    <location>
        <begin position="24"/>
        <end position="181"/>
    </location>
</feature>
<dbReference type="PATRIC" id="fig|29557.3.peg.654"/>
<accession>A0A168R671</accession>
<gene>
    <name evidence="3 6" type="primary">frr</name>
    <name evidence="6" type="ORF">MGALLINA_06390</name>
</gene>
<sequence>MNLEEYLLEFDDEASKVLNHFVFELSRISTGRANPQLIKNIKINYYDTLTPLEELANVSVPEAQQLLIKPYDTSVNKEIAKALTNANLSVGIADEGHQVRLTFPALTTDRKKELVKGLKKHTEAAKVGIRNVRQEINKKIKANEEISEDMQKHFLNEIQKEVDSKIQHIDDLTSAKEKDIMAI</sequence>
<dbReference type="FunFam" id="3.30.1360.40:FF:000001">
    <property type="entry name" value="Ribosome-recycling factor"/>
    <property type="match status" value="1"/>
</dbReference>
<dbReference type="EMBL" id="LVLH01000055">
    <property type="protein sequence ID" value="OAB48636.1"/>
    <property type="molecule type" value="Genomic_DNA"/>
</dbReference>
<keyword evidence="3" id="KW-0963">Cytoplasm</keyword>
<dbReference type="OrthoDB" id="9804006at2"/>
<dbReference type="PANTHER" id="PTHR20982">
    <property type="entry name" value="RIBOSOME RECYCLING FACTOR"/>
    <property type="match status" value="1"/>
</dbReference>
<organism evidence="6 7">
    <name type="scientific">Mycoplasmopsis gallinarum</name>
    <dbReference type="NCBI Taxonomy" id="29557"/>
    <lineage>
        <taxon>Bacteria</taxon>
        <taxon>Bacillati</taxon>
        <taxon>Mycoplasmatota</taxon>
        <taxon>Mycoplasmoidales</taxon>
        <taxon>Metamycoplasmataceae</taxon>
        <taxon>Mycoplasmopsis</taxon>
    </lineage>
</organism>
<keyword evidence="2 3" id="KW-0648">Protein biosynthesis</keyword>
<reference evidence="6 7" key="1">
    <citation type="submission" date="2016-03" db="EMBL/GenBank/DDBJ databases">
        <title>Genome sequence of Mycoplasma gallinarum strain Mgn_IPT.</title>
        <authorList>
            <person name="Yacoub E."/>
            <person name="Sirand-Pugnet P."/>
            <person name="Barre A."/>
            <person name="Maurier F."/>
            <person name="Blanchard A."/>
            <person name="Ben Abdelmoumen B.M."/>
        </authorList>
    </citation>
    <scope>NUCLEOTIDE SEQUENCE [LARGE SCALE GENOMIC DNA]</scope>
    <source>
        <strain evidence="6 7">Mgn_IPT</strain>
    </source>
</reference>
<dbReference type="SUPFAM" id="SSF55194">
    <property type="entry name" value="Ribosome recycling factor, RRF"/>
    <property type="match status" value="1"/>
</dbReference>
<protein>
    <recommendedName>
        <fullName evidence="3">Ribosome-recycling factor</fullName>
        <shortName evidence="3">RRF</shortName>
    </recommendedName>
    <alternativeName>
        <fullName evidence="3">Ribosome-releasing factor</fullName>
    </alternativeName>
</protein>
<keyword evidence="7" id="KW-1185">Reference proteome</keyword>
<comment type="function">
    <text evidence="3">Responsible for the release of ribosomes from messenger RNA at the termination of protein biosynthesis. May increase the efficiency of translation by recycling ribosomes from one round of translation to another.</text>
</comment>
<evidence type="ECO:0000313" key="6">
    <source>
        <dbReference type="EMBL" id="OAB48636.1"/>
    </source>
</evidence>
<dbReference type="GO" id="GO:0043023">
    <property type="term" value="F:ribosomal large subunit binding"/>
    <property type="evidence" value="ECO:0007669"/>
    <property type="project" value="TreeGrafter"/>
</dbReference>
<dbReference type="Pfam" id="PF01765">
    <property type="entry name" value="RRF"/>
    <property type="match status" value="1"/>
</dbReference>
<comment type="similarity">
    <text evidence="1 3">Belongs to the RRF family.</text>
</comment>
<dbReference type="NCBIfam" id="TIGR00496">
    <property type="entry name" value="frr"/>
    <property type="match status" value="1"/>
</dbReference>
<dbReference type="InterPro" id="IPR023584">
    <property type="entry name" value="Ribosome_recyc_fac_dom"/>
</dbReference>